<proteinExistence type="predicted"/>
<feature type="transmembrane region" description="Helical" evidence="9">
    <location>
        <begin position="303"/>
        <end position="324"/>
    </location>
</feature>
<dbReference type="EMBL" id="JAKKPZ010000013">
    <property type="protein sequence ID" value="KAI1714303.1"/>
    <property type="molecule type" value="Genomic_DNA"/>
</dbReference>
<feature type="transmembrane region" description="Helical" evidence="9">
    <location>
        <begin position="212"/>
        <end position="231"/>
    </location>
</feature>
<keyword evidence="3 9" id="KW-0812">Transmembrane</keyword>
<sequence length="448" mass="50794">MTTTLAPKDATKNVLLRTQCIQNFSQTWAEEHAVRERDHTFRLYHGYPALPFVIIGLTLTILFAICVLKAVRDHRVSRKFYILLLNRAIGDAIACVAALVTVIYVESAEHVSNNVTQVMHTLFVASFWSAMVSYVSLGLLKLYGIARPLHYRNKVTMKRCIRLIILSWVAFAILFLYTMSVNALVKIPFLAEWSGCRSETCLRYMYTTRNGVITVVYFFTIICFLVTVVLIRRARKISTSFHRQTTKDNRQSIRTVRRRFRFPLIKLALNVATFSVFHMPYSVWTLFFFYVDGCYFLLHYNPMQMILGLMRLSILLRIIIDVLISFATDKELRKSFLLIFGCHNKISPSVSGSRRSTATNVQPLSDLSMGEISSESVGTSSGVNPSDNTEDKPKKLSRISFVDGKTGVDMDTDGNGKRRSASAKDKVAEHKSRKAGDVERSATVKSIS</sequence>
<feature type="transmembrane region" description="Helical" evidence="9">
    <location>
        <begin position="49"/>
        <end position="68"/>
    </location>
</feature>
<evidence type="ECO:0000256" key="3">
    <source>
        <dbReference type="ARBA" id="ARBA00022692"/>
    </source>
</evidence>
<evidence type="ECO:0000256" key="1">
    <source>
        <dbReference type="ARBA" id="ARBA00004651"/>
    </source>
</evidence>
<keyword evidence="5" id="KW-0297">G-protein coupled receptor</keyword>
<comment type="subcellular location">
    <subcellularLocation>
        <location evidence="1">Cell membrane</location>
        <topology evidence="1">Multi-pass membrane protein</topology>
    </subcellularLocation>
</comment>
<evidence type="ECO:0000313" key="12">
    <source>
        <dbReference type="Proteomes" id="UP001201812"/>
    </source>
</evidence>
<accession>A0AAD4R3V4</accession>
<dbReference type="GO" id="GO:0004930">
    <property type="term" value="F:G protein-coupled receptor activity"/>
    <property type="evidence" value="ECO:0007669"/>
    <property type="project" value="UniProtKB-KW"/>
</dbReference>
<dbReference type="CDD" id="cd00637">
    <property type="entry name" value="7tm_classA_rhodopsin-like"/>
    <property type="match status" value="1"/>
</dbReference>
<evidence type="ECO:0000259" key="10">
    <source>
        <dbReference type="PROSITE" id="PS50262"/>
    </source>
</evidence>
<reference evidence="11" key="1">
    <citation type="submission" date="2022-01" db="EMBL/GenBank/DDBJ databases">
        <title>Genome Sequence Resource for Two Populations of Ditylenchus destructor, the Migratory Endoparasitic Phytonematode.</title>
        <authorList>
            <person name="Zhang H."/>
            <person name="Lin R."/>
            <person name="Xie B."/>
        </authorList>
    </citation>
    <scope>NUCLEOTIDE SEQUENCE</scope>
    <source>
        <strain evidence="11">BazhouSP</strain>
    </source>
</reference>
<feature type="transmembrane region" description="Helical" evidence="9">
    <location>
        <begin position="80"/>
        <end position="105"/>
    </location>
</feature>
<keyword evidence="6 9" id="KW-0472">Membrane</keyword>
<feature type="transmembrane region" description="Helical" evidence="9">
    <location>
        <begin position="117"/>
        <end position="140"/>
    </location>
</feature>
<dbReference type="GO" id="GO:0005886">
    <property type="term" value="C:plasma membrane"/>
    <property type="evidence" value="ECO:0007669"/>
    <property type="project" value="UniProtKB-SubCell"/>
</dbReference>
<evidence type="ECO:0000256" key="4">
    <source>
        <dbReference type="ARBA" id="ARBA00022989"/>
    </source>
</evidence>
<comment type="caution">
    <text evidence="11">The sequence shown here is derived from an EMBL/GenBank/DDBJ whole genome shotgun (WGS) entry which is preliminary data.</text>
</comment>
<keyword evidence="11" id="KW-0675">Receptor</keyword>
<dbReference type="InterPro" id="IPR040435">
    <property type="entry name" value="Put_GPCR_Chromadorea"/>
</dbReference>
<keyword evidence="12" id="KW-1185">Reference proteome</keyword>
<feature type="domain" description="G-protein coupled receptors family 1 profile" evidence="10">
    <location>
        <begin position="57"/>
        <end position="325"/>
    </location>
</feature>
<feature type="transmembrane region" description="Helical" evidence="9">
    <location>
        <begin position="160"/>
        <end position="179"/>
    </location>
</feature>
<feature type="transmembrane region" description="Helical" evidence="9">
    <location>
        <begin position="267"/>
        <end position="291"/>
    </location>
</feature>
<evidence type="ECO:0000256" key="6">
    <source>
        <dbReference type="ARBA" id="ARBA00023136"/>
    </source>
</evidence>
<keyword evidence="7" id="KW-0807">Transducer</keyword>
<feature type="region of interest" description="Disordered" evidence="8">
    <location>
        <begin position="372"/>
        <end position="448"/>
    </location>
</feature>
<dbReference type="InterPro" id="IPR017452">
    <property type="entry name" value="GPCR_Rhodpsn_7TM"/>
</dbReference>
<evidence type="ECO:0000256" key="2">
    <source>
        <dbReference type="ARBA" id="ARBA00022475"/>
    </source>
</evidence>
<organism evidence="11 12">
    <name type="scientific">Ditylenchus destructor</name>
    <dbReference type="NCBI Taxonomy" id="166010"/>
    <lineage>
        <taxon>Eukaryota</taxon>
        <taxon>Metazoa</taxon>
        <taxon>Ecdysozoa</taxon>
        <taxon>Nematoda</taxon>
        <taxon>Chromadorea</taxon>
        <taxon>Rhabditida</taxon>
        <taxon>Tylenchina</taxon>
        <taxon>Tylenchomorpha</taxon>
        <taxon>Sphaerularioidea</taxon>
        <taxon>Anguinidae</taxon>
        <taxon>Anguininae</taxon>
        <taxon>Ditylenchus</taxon>
    </lineage>
</organism>
<dbReference type="Gene3D" id="1.20.1070.10">
    <property type="entry name" value="Rhodopsin 7-helix transmembrane proteins"/>
    <property type="match status" value="1"/>
</dbReference>
<dbReference type="AlphaFoldDB" id="A0AAD4R3V4"/>
<feature type="compositionally biased region" description="Basic and acidic residues" evidence="8">
    <location>
        <begin position="422"/>
        <end position="442"/>
    </location>
</feature>
<gene>
    <name evidence="11" type="ORF">DdX_08396</name>
</gene>
<dbReference type="PANTHER" id="PTHR37441">
    <property type="entry name" value="PROTEIN CBG16518"/>
    <property type="match status" value="1"/>
</dbReference>
<keyword evidence="2" id="KW-1003">Cell membrane</keyword>
<feature type="compositionally biased region" description="Polar residues" evidence="8">
    <location>
        <begin position="372"/>
        <end position="387"/>
    </location>
</feature>
<dbReference type="PROSITE" id="PS50262">
    <property type="entry name" value="G_PROTEIN_RECEP_F1_2"/>
    <property type="match status" value="1"/>
</dbReference>
<evidence type="ECO:0000256" key="9">
    <source>
        <dbReference type="SAM" id="Phobius"/>
    </source>
</evidence>
<name>A0AAD4R3V4_9BILA</name>
<protein>
    <submittedName>
        <fullName evidence="11">DihydroCaffeic Acid Receptor</fullName>
    </submittedName>
</protein>
<evidence type="ECO:0000256" key="5">
    <source>
        <dbReference type="ARBA" id="ARBA00023040"/>
    </source>
</evidence>
<keyword evidence="4 9" id="KW-1133">Transmembrane helix</keyword>
<dbReference type="SUPFAM" id="SSF81321">
    <property type="entry name" value="Family A G protein-coupled receptor-like"/>
    <property type="match status" value="1"/>
</dbReference>
<evidence type="ECO:0000313" key="11">
    <source>
        <dbReference type="EMBL" id="KAI1714303.1"/>
    </source>
</evidence>
<evidence type="ECO:0000256" key="7">
    <source>
        <dbReference type="ARBA" id="ARBA00023224"/>
    </source>
</evidence>
<evidence type="ECO:0000256" key="8">
    <source>
        <dbReference type="SAM" id="MobiDB-lite"/>
    </source>
</evidence>
<dbReference type="Proteomes" id="UP001201812">
    <property type="component" value="Unassembled WGS sequence"/>
</dbReference>